<feature type="region of interest" description="Disordered" evidence="1">
    <location>
        <begin position="116"/>
        <end position="261"/>
    </location>
</feature>
<evidence type="ECO:0000313" key="2">
    <source>
        <dbReference type="Ensembl" id="ENSCSAVP00000008689.1"/>
    </source>
</evidence>
<feature type="compositionally biased region" description="Polar residues" evidence="1">
    <location>
        <begin position="167"/>
        <end position="177"/>
    </location>
</feature>
<evidence type="ECO:0000256" key="1">
    <source>
        <dbReference type="SAM" id="MobiDB-lite"/>
    </source>
</evidence>
<feature type="region of interest" description="Disordered" evidence="1">
    <location>
        <begin position="56"/>
        <end position="81"/>
    </location>
</feature>
<dbReference type="OMA" id="DAYFHNE"/>
<reference evidence="2" key="3">
    <citation type="submission" date="2025-09" db="UniProtKB">
        <authorList>
            <consortium name="Ensembl"/>
        </authorList>
    </citation>
    <scope>IDENTIFICATION</scope>
</reference>
<feature type="compositionally biased region" description="Polar residues" evidence="1">
    <location>
        <begin position="250"/>
        <end position="261"/>
    </location>
</feature>
<feature type="region of interest" description="Disordered" evidence="1">
    <location>
        <begin position="1"/>
        <end position="38"/>
    </location>
</feature>
<dbReference type="AlphaFoldDB" id="H2YTM9"/>
<name>H2YTM9_CIOSA</name>
<dbReference type="InParanoid" id="H2YTM9"/>
<protein>
    <submittedName>
        <fullName evidence="2">Uncharacterized protein</fullName>
    </submittedName>
</protein>
<dbReference type="Ensembl" id="ENSCSAVT00000008799.1">
    <property type="protein sequence ID" value="ENSCSAVP00000008689.1"/>
    <property type="gene ID" value="ENSCSAVG00000005159.1"/>
</dbReference>
<reference evidence="3" key="1">
    <citation type="submission" date="2003-08" db="EMBL/GenBank/DDBJ databases">
        <authorList>
            <person name="Birren B."/>
            <person name="Nusbaum C."/>
            <person name="Abebe A."/>
            <person name="Abouelleil A."/>
            <person name="Adekoya E."/>
            <person name="Ait-zahra M."/>
            <person name="Allen N."/>
            <person name="Allen T."/>
            <person name="An P."/>
            <person name="Anderson M."/>
            <person name="Anderson S."/>
            <person name="Arachchi H."/>
            <person name="Armbruster J."/>
            <person name="Bachantsang P."/>
            <person name="Baldwin J."/>
            <person name="Barry A."/>
            <person name="Bayul T."/>
            <person name="Blitshsteyn B."/>
            <person name="Bloom T."/>
            <person name="Blye J."/>
            <person name="Boguslavskiy L."/>
            <person name="Borowsky M."/>
            <person name="Boukhgalter B."/>
            <person name="Brunache A."/>
            <person name="Butler J."/>
            <person name="Calixte N."/>
            <person name="Calvo S."/>
            <person name="Camarata J."/>
            <person name="Campo K."/>
            <person name="Chang J."/>
            <person name="Cheshatsang Y."/>
            <person name="Citroen M."/>
            <person name="Collymore A."/>
            <person name="Considine T."/>
            <person name="Cook A."/>
            <person name="Cooke P."/>
            <person name="Corum B."/>
            <person name="Cuomo C."/>
            <person name="David R."/>
            <person name="Dawoe T."/>
            <person name="Degray S."/>
            <person name="Dodge S."/>
            <person name="Dooley K."/>
            <person name="Dorje P."/>
            <person name="Dorjee K."/>
            <person name="Dorris L."/>
            <person name="Duffey N."/>
            <person name="Dupes A."/>
            <person name="Elkins T."/>
            <person name="Engels R."/>
            <person name="Erickson J."/>
            <person name="Farina A."/>
            <person name="Faro S."/>
            <person name="Ferreira P."/>
            <person name="Fischer H."/>
            <person name="Fitzgerald M."/>
            <person name="Foley K."/>
            <person name="Gage D."/>
            <person name="Galagan J."/>
            <person name="Gearin G."/>
            <person name="Gnerre S."/>
            <person name="Gnirke A."/>
            <person name="Goyette A."/>
            <person name="Graham J."/>
            <person name="Grandbois E."/>
            <person name="Gyaltsen K."/>
            <person name="Hafez N."/>
            <person name="Hagopian D."/>
            <person name="Hagos B."/>
            <person name="Hall J."/>
            <person name="Hatcher B."/>
            <person name="Heller A."/>
            <person name="Higgins H."/>
            <person name="Honan T."/>
            <person name="Horn A."/>
            <person name="Houde N."/>
            <person name="Hughes L."/>
            <person name="Hulme W."/>
            <person name="Husby E."/>
            <person name="Iliev I."/>
            <person name="Jaffe D."/>
            <person name="Jones C."/>
            <person name="Kamal M."/>
            <person name="Kamat A."/>
            <person name="Kamvysselis M."/>
            <person name="Karlsson E."/>
            <person name="Kells C."/>
            <person name="Kieu A."/>
            <person name="Kisner P."/>
            <person name="Kodira C."/>
            <person name="Kulbokas E."/>
            <person name="Labutti K."/>
            <person name="Lama D."/>
            <person name="Landers T."/>
            <person name="Leger J."/>
            <person name="Levine S."/>
            <person name="Lewis D."/>
            <person name="Lewis T."/>
            <person name="Lindblad-toh K."/>
            <person name="Liu X."/>
            <person name="Lokyitsang T."/>
            <person name="Lokyitsang Y."/>
            <person name="Lucien O."/>
            <person name="Lui A."/>
            <person name="Ma L.J."/>
            <person name="Mabbitt R."/>
            <person name="Macdonald J."/>
            <person name="Maclean C."/>
            <person name="Major J."/>
            <person name="Manning J."/>
            <person name="Marabella R."/>
            <person name="Maru K."/>
            <person name="Matthews C."/>
            <person name="Mauceli E."/>
            <person name="Mccarthy M."/>
            <person name="Mcdonough S."/>
            <person name="Mcghee T."/>
            <person name="Meldrim J."/>
            <person name="Meneus L."/>
            <person name="Mesirov J."/>
            <person name="Mihalev A."/>
            <person name="Mihova T."/>
            <person name="Mikkelsen T."/>
            <person name="Mlenga V."/>
            <person name="Moru K."/>
            <person name="Mozes J."/>
            <person name="Mulrain L."/>
            <person name="Munson G."/>
            <person name="Naylor J."/>
            <person name="Newes C."/>
            <person name="Nguyen C."/>
            <person name="Nguyen N."/>
            <person name="Nguyen T."/>
            <person name="Nicol R."/>
            <person name="Nielsen C."/>
            <person name="Nizzari M."/>
            <person name="Norbu C."/>
            <person name="Norbu N."/>
            <person name="O'donnell P."/>
            <person name="Okoawo O."/>
            <person name="O'leary S."/>
            <person name="Omotosho B."/>
            <person name="O'neill K."/>
            <person name="Osman S."/>
            <person name="Parker S."/>
            <person name="Perrin D."/>
            <person name="Phunkhang P."/>
            <person name="Piqani B."/>
            <person name="Purcell S."/>
            <person name="Rachupka T."/>
            <person name="Ramasamy U."/>
            <person name="Rameau R."/>
            <person name="Ray V."/>
            <person name="Raymond C."/>
            <person name="Retta R."/>
            <person name="Richardson S."/>
            <person name="Rise C."/>
            <person name="Rodriguez J."/>
            <person name="Rogers J."/>
            <person name="Rogov P."/>
            <person name="Rutman M."/>
            <person name="Schupbach R."/>
            <person name="Seaman C."/>
            <person name="Settipalli S."/>
            <person name="Sharpe T."/>
            <person name="Sheridan J."/>
            <person name="Sherpa N."/>
            <person name="Shi J."/>
            <person name="Smirnov S."/>
            <person name="Smith C."/>
            <person name="Sougnez C."/>
            <person name="Spencer B."/>
            <person name="Stalker J."/>
            <person name="Stange-thomann N."/>
            <person name="Stavropoulos S."/>
            <person name="Stetson K."/>
            <person name="Stone C."/>
            <person name="Stone S."/>
            <person name="Stubbs M."/>
            <person name="Talamas J."/>
            <person name="Tchuinga P."/>
            <person name="Tenzing P."/>
            <person name="Tesfaye S."/>
            <person name="Theodore J."/>
            <person name="Thoulutsang Y."/>
            <person name="Topham K."/>
            <person name="Towey S."/>
            <person name="Tsamla T."/>
            <person name="Tsomo N."/>
            <person name="Vallee D."/>
            <person name="Vassiliev H."/>
            <person name="Venkataraman V."/>
            <person name="Vinson J."/>
            <person name="Vo A."/>
            <person name="Wade C."/>
            <person name="Wang S."/>
            <person name="Wangchuk T."/>
            <person name="Wangdi T."/>
            <person name="Whittaker C."/>
            <person name="Wilkinson J."/>
            <person name="Wu Y."/>
            <person name="Wyman D."/>
            <person name="Yadav S."/>
            <person name="Yang S."/>
            <person name="Yang X."/>
            <person name="Yeager S."/>
            <person name="Yee E."/>
            <person name="Young G."/>
            <person name="Zainoun J."/>
            <person name="Zembeck L."/>
            <person name="Zimmer A."/>
            <person name="Zody M."/>
            <person name="Lander E."/>
        </authorList>
    </citation>
    <scope>NUCLEOTIDE SEQUENCE [LARGE SCALE GENOMIC DNA]</scope>
</reference>
<keyword evidence="3" id="KW-1185">Reference proteome</keyword>
<reference evidence="2" key="2">
    <citation type="submission" date="2025-08" db="UniProtKB">
        <authorList>
            <consortium name="Ensembl"/>
        </authorList>
    </citation>
    <scope>IDENTIFICATION</scope>
</reference>
<sequence length="261" mass="28902">MYLRKTLRNKEPDTCSAKADGENDENVTNPVRPVHISPQRRAFNGDAYFHNEVSLHKTSKSSPQPFNRQEASPESLLNGEKAAPNTATAAIASSIGSFVNFEALAHNVIRDELLASRGQAKPQDSNTTVSPRPEDLSKNTETSYTVTKPITNPLTTPTIENHHPTGPKSTPSLFSIRSRTHCPRSSRAPPPFIPTKSKTHQYQPEIAADAAETNRSQLATRTEELSDRDRIPEWNSNQQKRQFVELSMLGSHSPSSPKRPC</sequence>
<dbReference type="HOGENOM" id="CLU_1067623_0_0_1"/>
<feature type="compositionally biased region" description="Basic and acidic residues" evidence="1">
    <location>
        <begin position="221"/>
        <end position="232"/>
    </location>
</feature>
<proteinExistence type="predicted"/>
<evidence type="ECO:0000313" key="3">
    <source>
        <dbReference type="Proteomes" id="UP000007875"/>
    </source>
</evidence>
<dbReference type="Proteomes" id="UP000007875">
    <property type="component" value="Unassembled WGS sequence"/>
</dbReference>
<organism evidence="2 3">
    <name type="scientific">Ciona savignyi</name>
    <name type="common">Pacific transparent sea squirt</name>
    <dbReference type="NCBI Taxonomy" id="51511"/>
    <lineage>
        <taxon>Eukaryota</taxon>
        <taxon>Metazoa</taxon>
        <taxon>Chordata</taxon>
        <taxon>Tunicata</taxon>
        <taxon>Ascidiacea</taxon>
        <taxon>Phlebobranchia</taxon>
        <taxon>Cionidae</taxon>
        <taxon>Ciona</taxon>
    </lineage>
</organism>
<accession>H2YTM9</accession>
<feature type="compositionally biased region" description="Polar residues" evidence="1">
    <location>
        <begin position="60"/>
        <end position="72"/>
    </location>
</feature>
<feature type="compositionally biased region" description="Polar residues" evidence="1">
    <location>
        <begin position="139"/>
        <end position="159"/>
    </location>
</feature>